<name>A0A4C1W3H9_EUMVA</name>
<dbReference type="EMBL" id="BGZK01000464">
    <property type="protein sequence ID" value="GBP45112.1"/>
    <property type="molecule type" value="Genomic_DNA"/>
</dbReference>
<accession>A0A4C1W3H9</accession>
<gene>
    <name evidence="1" type="ORF">EVAR_33217_1</name>
</gene>
<sequence>MRNKQWNTEALSTFGHLGPEPAPVCSGRQNSPCYRLHINKGQSCPTKLCVIGNNVGLLYSCDDCLCGIRTGGKVKTTYLRLGFQCLRYLYVENMYYSHNRTDIFVSPSDRRVAYSHPPGESALGLGLTLIRRKQLAAIVAADRGGRRPPRSSELGRALRLRSHATAADSGAL</sequence>
<evidence type="ECO:0000313" key="1">
    <source>
        <dbReference type="EMBL" id="GBP45112.1"/>
    </source>
</evidence>
<evidence type="ECO:0000313" key="2">
    <source>
        <dbReference type="Proteomes" id="UP000299102"/>
    </source>
</evidence>
<dbReference type="AlphaFoldDB" id="A0A4C1W3H9"/>
<organism evidence="1 2">
    <name type="scientific">Eumeta variegata</name>
    <name type="common">Bagworm moth</name>
    <name type="synonym">Eumeta japonica</name>
    <dbReference type="NCBI Taxonomy" id="151549"/>
    <lineage>
        <taxon>Eukaryota</taxon>
        <taxon>Metazoa</taxon>
        <taxon>Ecdysozoa</taxon>
        <taxon>Arthropoda</taxon>
        <taxon>Hexapoda</taxon>
        <taxon>Insecta</taxon>
        <taxon>Pterygota</taxon>
        <taxon>Neoptera</taxon>
        <taxon>Endopterygota</taxon>
        <taxon>Lepidoptera</taxon>
        <taxon>Glossata</taxon>
        <taxon>Ditrysia</taxon>
        <taxon>Tineoidea</taxon>
        <taxon>Psychidae</taxon>
        <taxon>Oiketicinae</taxon>
        <taxon>Eumeta</taxon>
    </lineage>
</organism>
<proteinExistence type="predicted"/>
<comment type="caution">
    <text evidence="1">The sequence shown here is derived from an EMBL/GenBank/DDBJ whole genome shotgun (WGS) entry which is preliminary data.</text>
</comment>
<protein>
    <submittedName>
        <fullName evidence="1">Uncharacterized protein</fullName>
    </submittedName>
</protein>
<reference evidence="1 2" key="1">
    <citation type="journal article" date="2019" name="Commun. Biol.">
        <title>The bagworm genome reveals a unique fibroin gene that provides high tensile strength.</title>
        <authorList>
            <person name="Kono N."/>
            <person name="Nakamura H."/>
            <person name="Ohtoshi R."/>
            <person name="Tomita M."/>
            <person name="Numata K."/>
            <person name="Arakawa K."/>
        </authorList>
    </citation>
    <scope>NUCLEOTIDE SEQUENCE [LARGE SCALE GENOMIC DNA]</scope>
</reference>
<dbReference type="Proteomes" id="UP000299102">
    <property type="component" value="Unassembled WGS sequence"/>
</dbReference>
<keyword evidence="2" id="KW-1185">Reference proteome</keyword>